<dbReference type="InterPro" id="IPR007433">
    <property type="entry name" value="DUF481"/>
</dbReference>
<reference evidence="2 3" key="1">
    <citation type="submission" date="2019-02" db="EMBL/GenBank/DDBJ databases">
        <title>Deep-cultivation of Planctomycetes and their phenomic and genomic characterization uncovers novel biology.</title>
        <authorList>
            <person name="Wiegand S."/>
            <person name="Jogler M."/>
            <person name="Boedeker C."/>
            <person name="Pinto D."/>
            <person name="Vollmers J."/>
            <person name="Rivas-Marin E."/>
            <person name="Kohn T."/>
            <person name="Peeters S.H."/>
            <person name="Heuer A."/>
            <person name="Rast P."/>
            <person name="Oberbeckmann S."/>
            <person name="Bunk B."/>
            <person name="Jeske O."/>
            <person name="Meyerdierks A."/>
            <person name="Storesund J.E."/>
            <person name="Kallscheuer N."/>
            <person name="Luecker S."/>
            <person name="Lage O.M."/>
            <person name="Pohl T."/>
            <person name="Merkel B.J."/>
            <person name="Hornburger P."/>
            <person name="Mueller R.-W."/>
            <person name="Bruemmer F."/>
            <person name="Labrenz M."/>
            <person name="Spormann A.M."/>
            <person name="Op Den Camp H."/>
            <person name="Overmann J."/>
            <person name="Amann R."/>
            <person name="Jetten M.S.M."/>
            <person name="Mascher T."/>
            <person name="Medema M.H."/>
            <person name="Devos D.P."/>
            <person name="Kaster A.-K."/>
            <person name="Ovreas L."/>
            <person name="Rohde M."/>
            <person name="Galperin M.Y."/>
            <person name="Jogler C."/>
        </authorList>
    </citation>
    <scope>NUCLEOTIDE SEQUENCE [LARGE SCALE GENOMIC DNA]</scope>
    <source>
        <strain evidence="2 3">Pla111</strain>
    </source>
</reference>
<dbReference type="OrthoDB" id="290317at2"/>
<sequence length="315" mass="34967" precursor="true">MNRTTAARRWFGVISLLALLAPQAGAQPLPYPDANGMLTYEQLLAPLPDGPSLSAGSSDATVSVVEGTTSASSDALTGVDPAEPEVVLNWYQPSYWFGPTPWDSGFELGLNGASGTSESVSFRTGGFIKRAGDDYKFNSTLYYNKTNSEGIEIQSNALLDVRYDWLFGDSPWTIFLMSQTFYDEFQAFDINFNVNSGVGYRWLKTERNQLTTSLGTGASREFGGSRDEWVAEANFGINYELKLTEGKKFYAKMDYFPEWEDFNAYRVLSDVGLEIELNQPSNMSLKFSATDRYDSDPEGVSPHNLNYSALLILKL</sequence>
<dbReference type="Proteomes" id="UP000318995">
    <property type="component" value="Unassembled WGS sequence"/>
</dbReference>
<accession>A0A5C5W988</accession>
<name>A0A5C5W988_9BACT</name>
<dbReference type="EMBL" id="SJPH01000002">
    <property type="protein sequence ID" value="TWT47230.1"/>
    <property type="molecule type" value="Genomic_DNA"/>
</dbReference>
<dbReference type="RefSeq" id="WP_146571690.1">
    <property type="nucleotide sequence ID" value="NZ_SJPH01000002.1"/>
</dbReference>
<keyword evidence="3" id="KW-1185">Reference proteome</keyword>
<organism evidence="2 3">
    <name type="scientific">Botrimarina hoheduenensis</name>
    <dbReference type="NCBI Taxonomy" id="2528000"/>
    <lineage>
        <taxon>Bacteria</taxon>
        <taxon>Pseudomonadati</taxon>
        <taxon>Planctomycetota</taxon>
        <taxon>Planctomycetia</taxon>
        <taxon>Pirellulales</taxon>
        <taxon>Lacipirellulaceae</taxon>
        <taxon>Botrimarina</taxon>
    </lineage>
</organism>
<evidence type="ECO:0000313" key="3">
    <source>
        <dbReference type="Proteomes" id="UP000318995"/>
    </source>
</evidence>
<gene>
    <name evidence="2" type="ORF">Pla111_08420</name>
</gene>
<dbReference type="AlphaFoldDB" id="A0A5C5W988"/>
<keyword evidence="1" id="KW-0732">Signal</keyword>
<comment type="caution">
    <text evidence="2">The sequence shown here is derived from an EMBL/GenBank/DDBJ whole genome shotgun (WGS) entry which is preliminary data.</text>
</comment>
<protein>
    <recommendedName>
        <fullName evidence="4">DUF481 domain-containing protein</fullName>
    </recommendedName>
</protein>
<dbReference type="Pfam" id="PF04338">
    <property type="entry name" value="DUF481"/>
    <property type="match status" value="1"/>
</dbReference>
<feature type="signal peptide" evidence="1">
    <location>
        <begin position="1"/>
        <end position="26"/>
    </location>
</feature>
<evidence type="ECO:0008006" key="4">
    <source>
        <dbReference type="Google" id="ProtNLM"/>
    </source>
</evidence>
<proteinExistence type="predicted"/>
<feature type="chain" id="PRO_5022702703" description="DUF481 domain-containing protein" evidence="1">
    <location>
        <begin position="27"/>
        <end position="315"/>
    </location>
</feature>
<evidence type="ECO:0000256" key="1">
    <source>
        <dbReference type="SAM" id="SignalP"/>
    </source>
</evidence>
<evidence type="ECO:0000313" key="2">
    <source>
        <dbReference type="EMBL" id="TWT47230.1"/>
    </source>
</evidence>